<feature type="signal peptide" evidence="3">
    <location>
        <begin position="1"/>
        <end position="22"/>
    </location>
</feature>
<keyword evidence="3" id="KW-0732">Signal</keyword>
<feature type="transmembrane region" description="Helical" evidence="2">
    <location>
        <begin position="332"/>
        <end position="347"/>
    </location>
</feature>
<dbReference type="EMBL" id="CM032181">
    <property type="protein sequence ID" value="KAG7098193.1"/>
    <property type="molecule type" value="Genomic_DNA"/>
</dbReference>
<evidence type="ECO:0000313" key="5">
    <source>
        <dbReference type="Proteomes" id="UP001049176"/>
    </source>
</evidence>
<dbReference type="RefSeq" id="XP_043014663.1">
    <property type="nucleotide sequence ID" value="XM_043145963.1"/>
</dbReference>
<feature type="transmembrane region" description="Helical" evidence="2">
    <location>
        <begin position="85"/>
        <end position="103"/>
    </location>
</feature>
<feature type="region of interest" description="Disordered" evidence="1">
    <location>
        <begin position="492"/>
        <end position="511"/>
    </location>
</feature>
<gene>
    <name evidence="4" type="ORF">E1B28_000161</name>
</gene>
<dbReference type="Proteomes" id="UP001049176">
    <property type="component" value="Chromosome 1"/>
</dbReference>
<reference evidence="4" key="1">
    <citation type="journal article" date="2021" name="Genome Biol. Evol.">
        <title>The assembled and annotated genome of the fairy-ring fungus Marasmius oreades.</title>
        <authorList>
            <person name="Hiltunen M."/>
            <person name="Ament-Velasquez S.L."/>
            <person name="Johannesson H."/>
        </authorList>
    </citation>
    <scope>NUCLEOTIDE SEQUENCE</scope>
    <source>
        <strain evidence="4">03SP1</strain>
    </source>
</reference>
<accession>A0A9P7V0U1</accession>
<feature type="transmembrane region" description="Helical" evidence="2">
    <location>
        <begin position="378"/>
        <end position="399"/>
    </location>
</feature>
<dbReference type="AlphaFoldDB" id="A0A9P7V0U1"/>
<keyword evidence="2" id="KW-0812">Transmembrane</keyword>
<keyword evidence="2" id="KW-0472">Membrane</keyword>
<feature type="transmembrane region" description="Helical" evidence="2">
    <location>
        <begin position="54"/>
        <end position="73"/>
    </location>
</feature>
<evidence type="ECO:0000313" key="4">
    <source>
        <dbReference type="EMBL" id="KAG7098193.1"/>
    </source>
</evidence>
<evidence type="ECO:0000256" key="2">
    <source>
        <dbReference type="SAM" id="Phobius"/>
    </source>
</evidence>
<feature type="chain" id="PRO_5040284255" evidence="3">
    <location>
        <begin position="23"/>
        <end position="519"/>
    </location>
</feature>
<keyword evidence="2" id="KW-1133">Transmembrane helix</keyword>
<name>A0A9P7V0U1_9AGAR</name>
<sequence length="519" mass="55999">MATLSMNMLVLMLLNVVSFVEIFVPTQIKAAQPLPPAKTTSQVLNESFTASNDGNAIAIAICGGVGSLILYCGDFLLSGPGGASLTLFALTVFGTFVLLSLAGKYPRSSNIVKPPIAFGALPLRFQATPRPRTIWNFTSVSDNLPWPSKSSTYSPYSGSVLPAAAVAVDTAIMAVGTKVAVGLGLCATFEAEGVCREKFQQDLPAMSICYMGLLLVALFQDLLLGVLRPAWLYNVWHFVRQLKTPYAFMTLPIFFRLHHTYMWTDVVPRLTHAIDSLTLIIAGRYASDPLLAMDSTADFIVNSPFPARSVGSFIAALSLTMAPALRGYSKRYWALSGAGIGILVIPWDAVARPMTSLVVLGIVLALFSYLFKSIATVSGWSVLGCTIFVQTLIGFWSFLFCHSDDVRVSYSQGEFEMVQKAIAASRLMRDPHSKKGAPAHVETLTLAIDISSLIFTVGSFALVDMSDSFHEEVEYDNLSGHAFTVVDGNRHNDGVDGGSELQPPPRGNLDPGLKAIQCT</sequence>
<proteinExistence type="predicted"/>
<dbReference type="KEGG" id="more:E1B28_000161"/>
<comment type="caution">
    <text evidence="4">The sequence shown here is derived from an EMBL/GenBank/DDBJ whole genome shotgun (WGS) entry which is preliminary data.</text>
</comment>
<feature type="transmembrane region" description="Helical" evidence="2">
    <location>
        <begin position="353"/>
        <end position="371"/>
    </location>
</feature>
<dbReference type="GeneID" id="66069237"/>
<organism evidence="4 5">
    <name type="scientific">Marasmius oreades</name>
    <name type="common">fairy-ring Marasmius</name>
    <dbReference type="NCBI Taxonomy" id="181124"/>
    <lineage>
        <taxon>Eukaryota</taxon>
        <taxon>Fungi</taxon>
        <taxon>Dikarya</taxon>
        <taxon>Basidiomycota</taxon>
        <taxon>Agaricomycotina</taxon>
        <taxon>Agaricomycetes</taxon>
        <taxon>Agaricomycetidae</taxon>
        <taxon>Agaricales</taxon>
        <taxon>Marasmiineae</taxon>
        <taxon>Marasmiaceae</taxon>
        <taxon>Marasmius</taxon>
    </lineage>
</organism>
<protein>
    <submittedName>
        <fullName evidence="4">Uncharacterized protein</fullName>
    </submittedName>
</protein>
<evidence type="ECO:0000256" key="1">
    <source>
        <dbReference type="SAM" id="MobiDB-lite"/>
    </source>
</evidence>
<keyword evidence="5" id="KW-1185">Reference proteome</keyword>
<evidence type="ECO:0000256" key="3">
    <source>
        <dbReference type="SAM" id="SignalP"/>
    </source>
</evidence>